<reference evidence="2" key="1">
    <citation type="submission" date="2018-11" db="EMBL/GenBank/DDBJ databases">
        <authorList>
            <person name="Alioto T."/>
            <person name="Alioto T."/>
        </authorList>
    </citation>
    <scope>NUCLEOTIDE SEQUENCE</scope>
</reference>
<comment type="caution">
    <text evidence="2">The sequence shown here is derived from an EMBL/GenBank/DDBJ whole genome shotgun (WGS) entry which is preliminary data.</text>
</comment>
<dbReference type="OrthoDB" id="6152117at2759"/>
<dbReference type="InterPro" id="IPR031981">
    <property type="entry name" value="MIEAP_C"/>
</dbReference>
<sequence length="106" mass="12544">ILCKTILNDWDYHYKHEKVIQLLMETTFFEKCVYLCWSMAIQDPVMYLDDDLKADMPLDKNTYKEFVKSGDTVVYVVWPALFLHRNGPLLYKGVAQASWKKAEQFV</sequence>
<evidence type="ECO:0000313" key="2">
    <source>
        <dbReference type="EMBL" id="VDI33138.1"/>
    </source>
</evidence>
<gene>
    <name evidence="2" type="ORF">MGAL_10B057310</name>
</gene>
<dbReference type="AlphaFoldDB" id="A0A8B6EG18"/>
<evidence type="ECO:0000259" key="1">
    <source>
        <dbReference type="Pfam" id="PF16026"/>
    </source>
</evidence>
<feature type="non-terminal residue" evidence="2">
    <location>
        <position position="1"/>
    </location>
</feature>
<protein>
    <recommendedName>
        <fullName evidence="1">Mitochondria-eating protein C-terminal domain-containing protein</fullName>
    </recommendedName>
</protein>
<name>A0A8B6EG18_MYTGA</name>
<proteinExistence type="predicted"/>
<feature type="domain" description="Mitochondria-eating protein C-terminal" evidence="1">
    <location>
        <begin position="26"/>
        <end position="96"/>
    </location>
</feature>
<dbReference type="Pfam" id="PF16026">
    <property type="entry name" value="MIEAP"/>
    <property type="match status" value="1"/>
</dbReference>
<dbReference type="EMBL" id="UYJE01005012">
    <property type="protein sequence ID" value="VDI33138.1"/>
    <property type="molecule type" value="Genomic_DNA"/>
</dbReference>
<organism evidence="2 3">
    <name type="scientific">Mytilus galloprovincialis</name>
    <name type="common">Mediterranean mussel</name>
    <dbReference type="NCBI Taxonomy" id="29158"/>
    <lineage>
        <taxon>Eukaryota</taxon>
        <taxon>Metazoa</taxon>
        <taxon>Spiralia</taxon>
        <taxon>Lophotrochozoa</taxon>
        <taxon>Mollusca</taxon>
        <taxon>Bivalvia</taxon>
        <taxon>Autobranchia</taxon>
        <taxon>Pteriomorphia</taxon>
        <taxon>Mytilida</taxon>
        <taxon>Mytiloidea</taxon>
        <taxon>Mytilidae</taxon>
        <taxon>Mytilinae</taxon>
        <taxon>Mytilus</taxon>
    </lineage>
</organism>
<accession>A0A8B6EG18</accession>
<evidence type="ECO:0000313" key="3">
    <source>
        <dbReference type="Proteomes" id="UP000596742"/>
    </source>
</evidence>
<keyword evidence="3" id="KW-1185">Reference proteome</keyword>
<dbReference type="Proteomes" id="UP000596742">
    <property type="component" value="Unassembled WGS sequence"/>
</dbReference>